<dbReference type="Proteomes" id="UP001157502">
    <property type="component" value="Chromosome 10"/>
</dbReference>
<proteinExistence type="predicted"/>
<comment type="caution">
    <text evidence="1">The sequence shown here is derived from an EMBL/GenBank/DDBJ whole genome shotgun (WGS) entry which is preliminary data.</text>
</comment>
<dbReference type="EMBL" id="CM055737">
    <property type="protein sequence ID" value="KAJ8005723.1"/>
    <property type="molecule type" value="Genomic_DNA"/>
</dbReference>
<keyword evidence="2" id="KW-1185">Reference proteome</keyword>
<protein>
    <submittedName>
        <fullName evidence="1">Uncharacterized protein</fullName>
    </submittedName>
</protein>
<reference evidence="1" key="1">
    <citation type="submission" date="2021-05" db="EMBL/GenBank/DDBJ databases">
        <authorList>
            <person name="Pan Q."/>
            <person name="Jouanno E."/>
            <person name="Zahm M."/>
            <person name="Klopp C."/>
            <person name="Cabau C."/>
            <person name="Louis A."/>
            <person name="Berthelot C."/>
            <person name="Parey E."/>
            <person name="Roest Crollius H."/>
            <person name="Montfort J."/>
            <person name="Robinson-Rechavi M."/>
            <person name="Bouchez O."/>
            <person name="Lampietro C."/>
            <person name="Lopez Roques C."/>
            <person name="Donnadieu C."/>
            <person name="Postlethwait J."/>
            <person name="Bobe J."/>
            <person name="Dillon D."/>
            <person name="Chandos A."/>
            <person name="von Hippel F."/>
            <person name="Guiguen Y."/>
        </authorList>
    </citation>
    <scope>NUCLEOTIDE SEQUENCE</scope>
    <source>
        <strain evidence="1">YG-Jan2019</strain>
    </source>
</reference>
<accession>A0ACC2GQJ2</accession>
<organism evidence="1 2">
    <name type="scientific">Dallia pectoralis</name>
    <name type="common">Alaska blackfish</name>
    <dbReference type="NCBI Taxonomy" id="75939"/>
    <lineage>
        <taxon>Eukaryota</taxon>
        <taxon>Metazoa</taxon>
        <taxon>Chordata</taxon>
        <taxon>Craniata</taxon>
        <taxon>Vertebrata</taxon>
        <taxon>Euteleostomi</taxon>
        <taxon>Actinopterygii</taxon>
        <taxon>Neopterygii</taxon>
        <taxon>Teleostei</taxon>
        <taxon>Protacanthopterygii</taxon>
        <taxon>Esociformes</taxon>
        <taxon>Umbridae</taxon>
        <taxon>Dallia</taxon>
    </lineage>
</organism>
<name>A0ACC2GQJ2_DALPE</name>
<evidence type="ECO:0000313" key="2">
    <source>
        <dbReference type="Proteomes" id="UP001157502"/>
    </source>
</evidence>
<gene>
    <name evidence="1" type="ORF">DPEC_G00120870</name>
</gene>
<evidence type="ECO:0000313" key="1">
    <source>
        <dbReference type="EMBL" id="KAJ8005723.1"/>
    </source>
</evidence>
<sequence length="108" mass="12060">MAVDGLLIRGAAFIRSASQQSGLEQERMRATSHCVLTQHRLQQKSRTHRFAITGSYRNNPREINFDHLGQGSLSQRGRTEGLCRLKPAGPLMTWRCGCERAFTGGAFL</sequence>